<accession>A0A7S0FXX4</accession>
<name>A0A7S0FXX4_9DINO</name>
<gene>
    <name evidence="1" type="ORF">PBAH0796_LOCUS33040</name>
</gene>
<protein>
    <submittedName>
        <fullName evidence="1">Uncharacterized protein</fullName>
    </submittedName>
</protein>
<proteinExistence type="predicted"/>
<evidence type="ECO:0000313" key="1">
    <source>
        <dbReference type="EMBL" id="CAD8389499.1"/>
    </source>
</evidence>
<dbReference type="AlphaFoldDB" id="A0A7S0FXX4"/>
<reference evidence="1" key="1">
    <citation type="submission" date="2021-01" db="EMBL/GenBank/DDBJ databases">
        <authorList>
            <person name="Corre E."/>
            <person name="Pelletier E."/>
            <person name="Niang G."/>
            <person name="Scheremetjew M."/>
            <person name="Finn R."/>
            <person name="Kale V."/>
            <person name="Holt S."/>
            <person name="Cochrane G."/>
            <person name="Meng A."/>
            <person name="Brown T."/>
            <person name="Cohen L."/>
        </authorList>
    </citation>
    <scope>NUCLEOTIDE SEQUENCE</scope>
    <source>
        <strain evidence="1">Pbaha01</strain>
    </source>
</reference>
<dbReference type="EMBL" id="HBEG01054231">
    <property type="protein sequence ID" value="CAD8389499.1"/>
    <property type="molecule type" value="Transcribed_RNA"/>
</dbReference>
<organism evidence="1">
    <name type="scientific">Pyrodinium bahamense</name>
    <dbReference type="NCBI Taxonomy" id="73915"/>
    <lineage>
        <taxon>Eukaryota</taxon>
        <taxon>Sar</taxon>
        <taxon>Alveolata</taxon>
        <taxon>Dinophyceae</taxon>
        <taxon>Gonyaulacales</taxon>
        <taxon>Pyrocystaceae</taxon>
        <taxon>Pyrodinium</taxon>
    </lineage>
</organism>
<sequence>MAAGVARRHWPQPCTTFAAATIRAVSILAAGCSLLAALPALPAFSASAPPRTLQLFAVRDSSSQGFTGASAPARLRGLSAAVPAREGGTQVGLFAGVGWVPSLPQGCEDDYECNDGRANFPLQCCEVPFLGKFCCEPGDGMAVSQNPAFVPLPVPVEDAFGEH</sequence>